<proteinExistence type="predicted"/>
<keyword evidence="3" id="KW-1185">Reference proteome</keyword>
<reference evidence="2 3" key="1">
    <citation type="submission" date="2016-02" db="EMBL/GenBank/DDBJ databases">
        <title>Genome analysis of coral dinoflagellate symbionts highlights evolutionary adaptations to a symbiotic lifestyle.</title>
        <authorList>
            <person name="Aranda M."/>
            <person name="Li Y."/>
            <person name="Liew Y.J."/>
            <person name="Baumgarten S."/>
            <person name="Simakov O."/>
            <person name="Wilson M."/>
            <person name="Piel J."/>
            <person name="Ashoor H."/>
            <person name="Bougouffa S."/>
            <person name="Bajic V.B."/>
            <person name="Ryu T."/>
            <person name="Ravasi T."/>
            <person name="Bayer T."/>
            <person name="Micklem G."/>
            <person name="Kim H."/>
            <person name="Bhak J."/>
            <person name="Lajeunesse T.C."/>
            <person name="Voolstra C.R."/>
        </authorList>
    </citation>
    <scope>NUCLEOTIDE SEQUENCE [LARGE SCALE GENOMIC DNA]</scope>
    <source>
        <strain evidence="2 3">CCMP2467</strain>
    </source>
</reference>
<dbReference type="Proteomes" id="UP000186817">
    <property type="component" value="Unassembled WGS sequence"/>
</dbReference>
<sequence length="117" mass="12160">MEGIFHQEFGVLATAVLGAVRKYGLCFDRSVEPPPAPAQLSRGQASSSSRECEETPAAASASPPTPACGDGSDASASTRASSEEPPDEEKAQLAAGAKRLMEEMGWTPQDPEARLLG</sequence>
<feature type="region of interest" description="Disordered" evidence="1">
    <location>
        <begin position="31"/>
        <end position="117"/>
    </location>
</feature>
<comment type="caution">
    <text evidence="2">The sequence shown here is derived from an EMBL/GenBank/DDBJ whole genome shotgun (WGS) entry which is preliminary data.</text>
</comment>
<dbReference type="AlphaFoldDB" id="A0A1Q9EWF6"/>
<evidence type="ECO:0000256" key="1">
    <source>
        <dbReference type="SAM" id="MobiDB-lite"/>
    </source>
</evidence>
<evidence type="ECO:0000313" key="3">
    <source>
        <dbReference type="Proteomes" id="UP000186817"/>
    </source>
</evidence>
<accession>A0A1Q9EWF6</accession>
<dbReference type="EMBL" id="LSRX01000055">
    <property type="protein sequence ID" value="OLQ11703.1"/>
    <property type="molecule type" value="Genomic_DNA"/>
</dbReference>
<evidence type="ECO:0000313" key="2">
    <source>
        <dbReference type="EMBL" id="OLQ11703.1"/>
    </source>
</evidence>
<protein>
    <submittedName>
        <fullName evidence="2">Uncharacterized protein</fullName>
    </submittedName>
</protein>
<organism evidence="2 3">
    <name type="scientific">Symbiodinium microadriaticum</name>
    <name type="common">Dinoflagellate</name>
    <name type="synonym">Zooxanthella microadriatica</name>
    <dbReference type="NCBI Taxonomy" id="2951"/>
    <lineage>
        <taxon>Eukaryota</taxon>
        <taxon>Sar</taxon>
        <taxon>Alveolata</taxon>
        <taxon>Dinophyceae</taxon>
        <taxon>Suessiales</taxon>
        <taxon>Symbiodiniaceae</taxon>
        <taxon>Symbiodinium</taxon>
    </lineage>
</organism>
<gene>
    <name evidence="2" type="ORF">AK812_SmicGene4417</name>
</gene>
<name>A0A1Q9EWF6_SYMMI</name>